<feature type="compositionally biased region" description="Pro residues" evidence="1">
    <location>
        <begin position="11"/>
        <end position="20"/>
    </location>
</feature>
<dbReference type="Proteomes" id="UP001219525">
    <property type="component" value="Unassembled WGS sequence"/>
</dbReference>
<evidence type="ECO:0000313" key="2">
    <source>
        <dbReference type="EMBL" id="KAJ7218360.1"/>
    </source>
</evidence>
<feature type="region of interest" description="Disordered" evidence="1">
    <location>
        <begin position="240"/>
        <end position="261"/>
    </location>
</feature>
<reference evidence="2" key="1">
    <citation type="submission" date="2023-03" db="EMBL/GenBank/DDBJ databases">
        <title>Massive genome expansion in bonnet fungi (Mycena s.s.) driven by repeated elements and novel gene families across ecological guilds.</title>
        <authorList>
            <consortium name="Lawrence Berkeley National Laboratory"/>
            <person name="Harder C.B."/>
            <person name="Miyauchi S."/>
            <person name="Viragh M."/>
            <person name="Kuo A."/>
            <person name="Thoen E."/>
            <person name="Andreopoulos B."/>
            <person name="Lu D."/>
            <person name="Skrede I."/>
            <person name="Drula E."/>
            <person name="Henrissat B."/>
            <person name="Morin E."/>
            <person name="Kohler A."/>
            <person name="Barry K."/>
            <person name="LaButti K."/>
            <person name="Morin E."/>
            <person name="Salamov A."/>
            <person name="Lipzen A."/>
            <person name="Mereny Z."/>
            <person name="Hegedus B."/>
            <person name="Baldrian P."/>
            <person name="Stursova M."/>
            <person name="Weitz H."/>
            <person name="Taylor A."/>
            <person name="Grigoriev I.V."/>
            <person name="Nagy L.G."/>
            <person name="Martin F."/>
            <person name="Kauserud H."/>
        </authorList>
    </citation>
    <scope>NUCLEOTIDE SEQUENCE</scope>
    <source>
        <strain evidence="2">9144</strain>
    </source>
</reference>
<organism evidence="2 3">
    <name type="scientific">Mycena pura</name>
    <dbReference type="NCBI Taxonomy" id="153505"/>
    <lineage>
        <taxon>Eukaryota</taxon>
        <taxon>Fungi</taxon>
        <taxon>Dikarya</taxon>
        <taxon>Basidiomycota</taxon>
        <taxon>Agaricomycotina</taxon>
        <taxon>Agaricomycetes</taxon>
        <taxon>Agaricomycetidae</taxon>
        <taxon>Agaricales</taxon>
        <taxon>Marasmiineae</taxon>
        <taxon>Mycenaceae</taxon>
        <taxon>Mycena</taxon>
    </lineage>
</organism>
<feature type="compositionally biased region" description="Basic and acidic residues" evidence="1">
    <location>
        <begin position="174"/>
        <end position="186"/>
    </location>
</feature>
<gene>
    <name evidence="2" type="ORF">GGX14DRAFT_390132</name>
</gene>
<keyword evidence="3" id="KW-1185">Reference proteome</keyword>
<comment type="caution">
    <text evidence="2">The sequence shown here is derived from an EMBL/GenBank/DDBJ whole genome shotgun (WGS) entry which is preliminary data.</text>
</comment>
<sequence length="293" mass="30196">MPSAPSTAPAPEGPAVPAPKEPAEPASKGPLRPLEGTVARVRDAALSTAAAYCRPRFAAAACDCRQAGRQGRSGGFKALGRQHGRQAVQDQGEVLRLYKGLLRGLASDQGRQAANVAAVRGASESKLVGGLQFDSLEATSDRGRAFGGLQGQVEDSDVVGIELAGFRDTSYGSWKREGAGTPDRRTGRCGSGQTGRWAVVRRAGRQASVGRWAEATSGKTRYSGPVCRYSGGQAGAVGGWANGQDGKGNGQGNGQASVADRQAGAAEDLAVRGRAWVLLQGGHGEKKDICDVV</sequence>
<dbReference type="EMBL" id="JARJCW010000012">
    <property type="protein sequence ID" value="KAJ7218360.1"/>
    <property type="molecule type" value="Genomic_DNA"/>
</dbReference>
<protein>
    <submittedName>
        <fullName evidence="2">Uncharacterized protein</fullName>
    </submittedName>
</protein>
<evidence type="ECO:0000256" key="1">
    <source>
        <dbReference type="SAM" id="MobiDB-lite"/>
    </source>
</evidence>
<feature type="region of interest" description="Disordered" evidence="1">
    <location>
        <begin position="1"/>
        <end position="35"/>
    </location>
</feature>
<evidence type="ECO:0000313" key="3">
    <source>
        <dbReference type="Proteomes" id="UP001219525"/>
    </source>
</evidence>
<feature type="compositionally biased region" description="Gly residues" evidence="1">
    <location>
        <begin position="240"/>
        <end position="253"/>
    </location>
</feature>
<name>A0AAD6YK49_9AGAR</name>
<proteinExistence type="predicted"/>
<dbReference type="AlphaFoldDB" id="A0AAD6YK49"/>
<accession>A0AAD6YK49</accession>
<feature type="region of interest" description="Disordered" evidence="1">
    <location>
        <begin position="174"/>
        <end position="194"/>
    </location>
</feature>